<protein>
    <recommendedName>
        <fullName evidence="4 6">dTDP-4-dehydrorhamnose reductase</fullName>
        <ecNumber evidence="3 6">1.1.1.133</ecNumber>
    </recommendedName>
</protein>
<evidence type="ECO:0000313" key="8">
    <source>
        <dbReference type="EMBL" id="QDV32065.1"/>
    </source>
</evidence>
<accession>A0A518GU02</accession>
<keyword evidence="6" id="KW-0521">NADP</keyword>
<dbReference type="InterPro" id="IPR036291">
    <property type="entry name" value="NAD(P)-bd_dom_sf"/>
</dbReference>
<dbReference type="GO" id="GO:0019305">
    <property type="term" value="P:dTDP-rhamnose biosynthetic process"/>
    <property type="evidence" value="ECO:0007669"/>
    <property type="project" value="UniProtKB-UniPathway"/>
</dbReference>
<comment type="function">
    <text evidence="6">Catalyzes the reduction of dTDP-6-deoxy-L-lyxo-4-hexulose to yield dTDP-L-rhamnose.</text>
</comment>
<dbReference type="Proteomes" id="UP000315349">
    <property type="component" value="Chromosome"/>
</dbReference>
<evidence type="ECO:0000256" key="5">
    <source>
        <dbReference type="ARBA" id="ARBA00048200"/>
    </source>
</evidence>
<sequence length="379" mass="41435">MQAEPPDQSFCSAKDSHFGETSHLILSPSGVICFAAYDDFYRVMNSRCAERSHAFLTLSMAVSPEKTVGSLLKVFVPMVESVAILGGQGQLAFELQCLLAPDSGRSLSILGREDLDVTKAAQVDAVLSGIHPQIVINCAAQTQVDVAESTSENTFAINATGAGHVGRWCAANRAKLVYISTDHVFGQAIDRAHARPWRETDEPQPVSVYSRSKLAGEQATLEACPHSIVVRTCGLYGERPAKGKGNFVQTMLRLAQQRPVLKVVDDQWCTPSSAKDVAQAICSLLDDPEPFDPTTNLTSRIWHITNTGSTTWAQLAREIFSLQGFTTEVIPITTAEFNAPAHRPGYSVLDTSRFTQRYGELPSWKEALATYLQMLQRSE</sequence>
<evidence type="ECO:0000256" key="1">
    <source>
        <dbReference type="ARBA" id="ARBA00004781"/>
    </source>
</evidence>
<feature type="domain" description="RmlD-like substrate binding" evidence="7">
    <location>
        <begin position="82"/>
        <end position="375"/>
    </location>
</feature>
<dbReference type="EMBL" id="CP036299">
    <property type="protein sequence ID" value="QDV32065.1"/>
    <property type="molecule type" value="Genomic_DNA"/>
</dbReference>
<dbReference type="SUPFAM" id="SSF51735">
    <property type="entry name" value="NAD(P)-binding Rossmann-fold domains"/>
    <property type="match status" value="1"/>
</dbReference>
<comment type="catalytic activity">
    <reaction evidence="5">
        <text>dTDP-beta-L-rhamnose + NADP(+) = dTDP-4-dehydro-beta-L-rhamnose + NADPH + H(+)</text>
        <dbReference type="Rhea" id="RHEA:21796"/>
        <dbReference type="ChEBI" id="CHEBI:15378"/>
        <dbReference type="ChEBI" id="CHEBI:57510"/>
        <dbReference type="ChEBI" id="CHEBI:57783"/>
        <dbReference type="ChEBI" id="CHEBI:58349"/>
        <dbReference type="ChEBI" id="CHEBI:62830"/>
        <dbReference type="EC" id="1.1.1.133"/>
    </reaction>
</comment>
<name>A0A518GU02_9PLAN</name>
<dbReference type="NCBIfam" id="TIGR01214">
    <property type="entry name" value="rmlD"/>
    <property type="match status" value="1"/>
</dbReference>
<dbReference type="Gene3D" id="3.90.25.10">
    <property type="entry name" value="UDP-galactose 4-epimerase, domain 1"/>
    <property type="match status" value="1"/>
</dbReference>
<dbReference type="Pfam" id="PF04321">
    <property type="entry name" value="RmlD_sub_bind"/>
    <property type="match status" value="1"/>
</dbReference>
<dbReference type="PANTHER" id="PTHR10491">
    <property type="entry name" value="DTDP-4-DEHYDRORHAMNOSE REDUCTASE"/>
    <property type="match status" value="1"/>
</dbReference>
<dbReference type="UniPathway" id="UPA00124"/>
<dbReference type="EC" id="1.1.1.133" evidence="3 6"/>
<comment type="similarity">
    <text evidence="2 6">Belongs to the dTDP-4-dehydrorhamnose reductase family.</text>
</comment>
<reference evidence="8 9" key="1">
    <citation type="submission" date="2019-02" db="EMBL/GenBank/DDBJ databases">
        <title>Deep-cultivation of Planctomycetes and their phenomic and genomic characterization uncovers novel biology.</title>
        <authorList>
            <person name="Wiegand S."/>
            <person name="Jogler M."/>
            <person name="Boedeker C."/>
            <person name="Pinto D."/>
            <person name="Vollmers J."/>
            <person name="Rivas-Marin E."/>
            <person name="Kohn T."/>
            <person name="Peeters S.H."/>
            <person name="Heuer A."/>
            <person name="Rast P."/>
            <person name="Oberbeckmann S."/>
            <person name="Bunk B."/>
            <person name="Jeske O."/>
            <person name="Meyerdierks A."/>
            <person name="Storesund J.E."/>
            <person name="Kallscheuer N."/>
            <person name="Luecker S."/>
            <person name="Lage O.M."/>
            <person name="Pohl T."/>
            <person name="Merkel B.J."/>
            <person name="Hornburger P."/>
            <person name="Mueller R.-W."/>
            <person name="Bruemmer F."/>
            <person name="Labrenz M."/>
            <person name="Spormann A.M."/>
            <person name="Op den Camp H."/>
            <person name="Overmann J."/>
            <person name="Amann R."/>
            <person name="Jetten M.S.M."/>
            <person name="Mascher T."/>
            <person name="Medema M.H."/>
            <person name="Devos D.P."/>
            <person name="Kaster A.-K."/>
            <person name="Ovreas L."/>
            <person name="Rohde M."/>
            <person name="Galperin M.Y."/>
            <person name="Jogler C."/>
        </authorList>
    </citation>
    <scope>NUCLEOTIDE SEQUENCE [LARGE SCALE GENOMIC DNA]</scope>
    <source>
        <strain evidence="8 9">Spb1</strain>
    </source>
</reference>
<evidence type="ECO:0000259" key="7">
    <source>
        <dbReference type="Pfam" id="PF04321"/>
    </source>
</evidence>
<comment type="pathway">
    <text evidence="1 6">Carbohydrate biosynthesis; dTDP-L-rhamnose biosynthesis.</text>
</comment>
<proteinExistence type="inferred from homology"/>
<dbReference type="GO" id="GO:0008831">
    <property type="term" value="F:dTDP-4-dehydrorhamnose reductase activity"/>
    <property type="evidence" value="ECO:0007669"/>
    <property type="project" value="UniProtKB-EC"/>
</dbReference>
<evidence type="ECO:0000256" key="2">
    <source>
        <dbReference type="ARBA" id="ARBA00010944"/>
    </source>
</evidence>
<dbReference type="CDD" id="cd05254">
    <property type="entry name" value="dTDP_HR_like_SDR_e"/>
    <property type="match status" value="1"/>
</dbReference>
<dbReference type="KEGG" id="peh:Spb1_40130"/>
<dbReference type="InterPro" id="IPR029903">
    <property type="entry name" value="RmlD-like-bd"/>
</dbReference>
<dbReference type="GO" id="GO:0005829">
    <property type="term" value="C:cytosol"/>
    <property type="evidence" value="ECO:0007669"/>
    <property type="project" value="TreeGrafter"/>
</dbReference>
<gene>
    <name evidence="8" type="primary">strL</name>
    <name evidence="8" type="ORF">Spb1_40130</name>
</gene>
<evidence type="ECO:0000256" key="4">
    <source>
        <dbReference type="ARBA" id="ARBA00017099"/>
    </source>
</evidence>
<dbReference type="PANTHER" id="PTHR10491:SF4">
    <property type="entry name" value="METHIONINE ADENOSYLTRANSFERASE 2 SUBUNIT BETA"/>
    <property type="match status" value="1"/>
</dbReference>
<dbReference type="AlphaFoldDB" id="A0A518GU02"/>
<evidence type="ECO:0000256" key="3">
    <source>
        <dbReference type="ARBA" id="ARBA00012929"/>
    </source>
</evidence>
<dbReference type="Gene3D" id="3.40.50.720">
    <property type="entry name" value="NAD(P)-binding Rossmann-like Domain"/>
    <property type="match status" value="1"/>
</dbReference>
<organism evidence="8 9">
    <name type="scientific">Planctopirus ephydatiae</name>
    <dbReference type="NCBI Taxonomy" id="2528019"/>
    <lineage>
        <taxon>Bacteria</taxon>
        <taxon>Pseudomonadati</taxon>
        <taxon>Planctomycetota</taxon>
        <taxon>Planctomycetia</taxon>
        <taxon>Planctomycetales</taxon>
        <taxon>Planctomycetaceae</taxon>
        <taxon>Planctopirus</taxon>
    </lineage>
</organism>
<dbReference type="InterPro" id="IPR005913">
    <property type="entry name" value="dTDP_dehydrorham_reduct"/>
</dbReference>
<evidence type="ECO:0000256" key="6">
    <source>
        <dbReference type="RuleBase" id="RU364082"/>
    </source>
</evidence>
<keyword evidence="9" id="KW-1185">Reference proteome</keyword>
<keyword evidence="6 8" id="KW-0560">Oxidoreductase</keyword>
<evidence type="ECO:0000313" key="9">
    <source>
        <dbReference type="Proteomes" id="UP000315349"/>
    </source>
</evidence>